<evidence type="ECO:0000256" key="1">
    <source>
        <dbReference type="ARBA" id="ARBA00004123"/>
    </source>
</evidence>
<dbReference type="PROSITE" id="PS51542">
    <property type="entry name" value="FYRN"/>
    <property type="match status" value="1"/>
</dbReference>
<dbReference type="InterPro" id="IPR011011">
    <property type="entry name" value="Znf_FYVE_PHD"/>
</dbReference>
<evidence type="ECO:0000256" key="9">
    <source>
        <dbReference type="SAM" id="MobiDB-lite"/>
    </source>
</evidence>
<sequence>MDSDSEPKRPLQLSIDLNEDPPTPPCEVPAPSTDPTANSDHEASPDQPGTSQPMQFLPYEAYMLACRFHGVVTPSRGLPADFPGEAGFSMPPLACGYCTRPELPGATMVCDGCERGFHLACVLPPAMWHQRIDEWVCPECQSAGVPARNWSLAGGANPMLDMNAPPPTEVEGSEQQQIGTLSRYKRPNTSDLSPLSGFAPSLQPFSINNPGMLTEATSRGSFYFQGLPHDGRHFMPAFNSGPGSMYLPVEADSINEGFVPHRSAPVRKRRVRSNIFAASYFAQNQEMLRGGGTSSSSRGLGLEPFMDLDAMQPRFADSTAPIRLPRYLVEENGRYTQMDFPQAGFPIQFEDYYLINLGEVDLRMTYHTNCEIYPVGFTSYWHDRVTGSLFEFEVLDGGVNGPLFSVRRMPCSSFPLPNASTVLFPNTAKAVDFSTDKTDSAVSCITTAPDGEEDIMALLEEPCQLDVDLTACLQGNLGNEQEASGLQLNLFTSPTEKEASRIDRIGEFLVQGESLTLVWGKVVRTILDACCELYRQSGSMQFCCNHASDGVKNPENMGHLARVCCACAPLGIPKIIQNEEKLESSCLAIREWLDRDRAGLNFEFVQEVIENLLPACGNCTRYHFLGNRSNFLEALTVASENLVAVPKNGAKGMVEALYSSRKLHRNDKPPGGKSFSKRLPAKLAGDVFQIWEFMYRFKDILDLQGFPSYEDIEEELINPWPETPRGTRNQLEVVQSGTHDQASQPSGNKEGVAMFVPVETSSTREASQVKLASNSLGQCGGIWLATIHTSLLKLLLNEVISRAVVFVDPTAEARESRPRRGRRKDVESSASKDPKVDILTLNELTWPELARRYALAVVKLGGCVDMSEMSCSDGVKIFRALQGDGGVLFGAISGVTGINADALLLAEAQRHITDHANEAKVILMENKDSDMVVSPEPAAIADVKIIPEWAQPLENVRKLPTNVGTRIRKCIFEALERNPPDWAKKILEHSISKEVYKGNASGPTKKLALSVLNDASGGTTPQKPPEKKPQKETHSVSIPESITKKCRIVLRQALTTVTEKQKNFCNLLGTSLVNSDEEEFEGIIGLPAMFSRPLDFRTIDMRLAAGAYGGSHEAFLEDVREVLQNLRTGHADNSSELEKVEKLSERFESLYKNEVLSLVQKLATYHKGLENELLEALAVLNDLPKAPWDDGLCKVCGVDRDDKSVLLCDTCDSEYHMYCLNPPLARIPEGNWYCPSCCRSRGKGKGKERQDNGSTEKRRLKVFGSEDKSSFKLALSRLVSTMEQREYWEMSVDERIFLLKFLCDELLNSFLLREHIDQCIEKSIDLQQKLKSLSSELRNLKVREDILAIKALKSDSRPNNEPNNEECITSVCAGDANQSNNEVGEGATNGDFIDKSTIDNEMDTVKNEISTLQDSIVNLELQLSRVCLRREFLGRDTLGRLYWVTTRPGKRPWLVVDGTAPSKKEKRSEKSTFLNRSVLRGQTESVTEVAPLFVLYESEEEVHALVNWLKDSDPRERELKESILTLQRLVFNKTSSSDEPFLPHGKIFSPQLKTRALGVLESQFGAIIEDEIKELPKRPKKKGKMSEEKLFRCECLEPVWTSRNHCFSCHKTFSVQTELDAHLNGKCTPKIKPKTAVDVVNESTKEKDDRTGANMTLKCPFDFEEICKRFIVKDSIKEDVQQIGLIGSNGVPSFVNKHANYLDPDNLVLLNRKENSVAGGMAEPGSHSSGKSSLLTPTEEQSVGKRESPSYNEKVVGSADNSRCTVPETSLRSVKGRNSQVVRFLKTNLLEMEAALPDESLRLTRYDSAKRCAWRAFVKTAESIYEMVQAIVLLEGMIKTEYIKPQWWHWSSFTAAAKTPSITSLALRLYTLDDCLVYTKHASNNPATELTDTAPSAIKPSNKGKKRKELD</sequence>
<keyword evidence="4" id="KW-0862">Zinc</keyword>
<comment type="caution">
    <text evidence="12">The sequence shown here is derived from an EMBL/GenBank/DDBJ whole genome shotgun (WGS) entry which is preliminary data.</text>
</comment>
<reference evidence="12" key="1">
    <citation type="submission" date="2020-01" db="EMBL/GenBank/DDBJ databases">
        <title>Genome sequence of Kobresia littledalei, the first chromosome-level genome in the family Cyperaceae.</title>
        <authorList>
            <person name="Qu G."/>
        </authorList>
    </citation>
    <scope>NUCLEOTIDE SEQUENCE</scope>
    <source>
        <strain evidence="12">C.B.Clarke</strain>
        <tissue evidence="12">Leaf</tissue>
    </source>
</reference>
<dbReference type="SUPFAM" id="SSF57903">
    <property type="entry name" value="FYVE/PHD zinc finger"/>
    <property type="match status" value="2"/>
</dbReference>
<keyword evidence="2" id="KW-0479">Metal-binding</keyword>
<evidence type="ECO:0000256" key="6">
    <source>
        <dbReference type="ARBA" id="ARBA00023242"/>
    </source>
</evidence>
<gene>
    <name evidence="12" type="ORF">FCM35_KLT03584</name>
</gene>
<dbReference type="InterPro" id="IPR036427">
    <property type="entry name" value="Bromodomain-like_sf"/>
</dbReference>
<evidence type="ECO:0000256" key="5">
    <source>
        <dbReference type="ARBA" id="ARBA00023117"/>
    </source>
</evidence>
<dbReference type="PROSITE" id="PS01359">
    <property type="entry name" value="ZF_PHD_1"/>
    <property type="match status" value="2"/>
</dbReference>
<dbReference type="InterPro" id="IPR018501">
    <property type="entry name" value="DDT_dom"/>
</dbReference>
<evidence type="ECO:0000259" key="10">
    <source>
        <dbReference type="PROSITE" id="PS50016"/>
    </source>
</evidence>
<accession>A0A833R2B7</accession>
<evidence type="ECO:0000313" key="12">
    <source>
        <dbReference type="EMBL" id="KAF3332178.1"/>
    </source>
</evidence>
<keyword evidence="6" id="KW-0539">Nucleus</keyword>
<dbReference type="PROSITE" id="PS50827">
    <property type="entry name" value="DDT"/>
    <property type="match status" value="1"/>
</dbReference>
<feature type="region of interest" description="Disordered" evidence="9">
    <location>
        <begin position="1718"/>
        <end position="1763"/>
    </location>
</feature>
<dbReference type="CDD" id="cd15519">
    <property type="entry name" value="PHD1_Lid2p_like"/>
    <property type="match status" value="1"/>
</dbReference>
<organism evidence="12 13">
    <name type="scientific">Carex littledalei</name>
    <dbReference type="NCBI Taxonomy" id="544730"/>
    <lineage>
        <taxon>Eukaryota</taxon>
        <taxon>Viridiplantae</taxon>
        <taxon>Streptophyta</taxon>
        <taxon>Embryophyta</taxon>
        <taxon>Tracheophyta</taxon>
        <taxon>Spermatophyta</taxon>
        <taxon>Magnoliopsida</taxon>
        <taxon>Liliopsida</taxon>
        <taxon>Poales</taxon>
        <taxon>Cyperaceae</taxon>
        <taxon>Cyperoideae</taxon>
        <taxon>Cariceae</taxon>
        <taxon>Carex</taxon>
        <taxon>Carex subgen. Euthyceras</taxon>
    </lineage>
</organism>
<keyword evidence="3 7" id="KW-0863">Zinc-finger</keyword>
<dbReference type="Pfam" id="PF15612">
    <property type="entry name" value="WHIM1"/>
    <property type="match status" value="1"/>
</dbReference>
<keyword evidence="8" id="KW-0175">Coiled coil</keyword>
<evidence type="ECO:0000256" key="3">
    <source>
        <dbReference type="ARBA" id="ARBA00022771"/>
    </source>
</evidence>
<dbReference type="CDD" id="cd15489">
    <property type="entry name" value="PHD_SF"/>
    <property type="match status" value="1"/>
</dbReference>
<dbReference type="InterPro" id="IPR019787">
    <property type="entry name" value="Znf_PHD-finger"/>
</dbReference>
<evidence type="ECO:0000313" key="13">
    <source>
        <dbReference type="Proteomes" id="UP000623129"/>
    </source>
</evidence>
<feature type="domain" description="DDT" evidence="11">
    <location>
        <begin position="681"/>
        <end position="745"/>
    </location>
</feature>
<dbReference type="SMART" id="SM00249">
    <property type="entry name" value="PHD"/>
    <property type="match status" value="2"/>
</dbReference>
<dbReference type="Proteomes" id="UP000623129">
    <property type="component" value="Unassembled WGS sequence"/>
</dbReference>
<comment type="subcellular location">
    <subcellularLocation>
        <location evidence="1">Nucleus</location>
    </subcellularLocation>
</comment>
<dbReference type="InterPro" id="IPR013083">
    <property type="entry name" value="Znf_RING/FYVE/PHD"/>
</dbReference>
<keyword evidence="5" id="KW-0103">Bromodomain</keyword>
<evidence type="ECO:0000256" key="2">
    <source>
        <dbReference type="ARBA" id="ARBA00022723"/>
    </source>
</evidence>
<name>A0A833R2B7_9POAL</name>
<evidence type="ECO:0000259" key="11">
    <source>
        <dbReference type="PROSITE" id="PS50827"/>
    </source>
</evidence>
<feature type="compositionally biased region" description="Basic and acidic residues" evidence="9">
    <location>
        <begin position="1024"/>
        <end position="1034"/>
    </location>
</feature>
<dbReference type="Pfam" id="PF00628">
    <property type="entry name" value="PHD"/>
    <property type="match status" value="2"/>
</dbReference>
<evidence type="ECO:0000256" key="7">
    <source>
        <dbReference type="PROSITE-ProRule" id="PRU00146"/>
    </source>
</evidence>
<dbReference type="PROSITE" id="PS50016">
    <property type="entry name" value="ZF_PHD_2"/>
    <property type="match status" value="2"/>
</dbReference>
<dbReference type="GO" id="GO:0000785">
    <property type="term" value="C:chromatin"/>
    <property type="evidence" value="ECO:0007669"/>
    <property type="project" value="UniProtKB-ARBA"/>
</dbReference>
<protein>
    <submittedName>
        <fullName evidence="12">Methyl-CpG-binding domain-containing protein 9</fullName>
    </submittedName>
</protein>
<dbReference type="InterPro" id="IPR028942">
    <property type="entry name" value="WHIM1_dom"/>
</dbReference>
<dbReference type="InterPro" id="IPR019786">
    <property type="entry name" value="Zinc_finger_PHD-type_CS"/>
</dbReference>
<dbReference type="GO" id="GO:0008270">
    <property type="term" value="F:zinc ion binding"/>
    <property type="evidence" value="ECO:0007669"/>
    <property type="project" value="UniProtKB-KW"/>
</dbReference>
<evidence type="ECO:0000256" key="8">
    <source>
        <dbReference type="SAM" id="Coils"/>
    </source>
</evidence>
<dbReference type="Gene3D" id="3.30.40.10">
    <property type="entry name" value="Zinc/RING finger domain, C3HC4 (zinc finger)"/>
    <property type="match status" value="2"/>
</dbReference>
<feature type="compositionally biased region" description="Polar residues" evidence="9">
    <location>
        <begin position="1726"/>
        <end position="1741"/>
    </location>
</feature>
<dbReference type="InterPro" id="IPR003888">
    <property type="entry name" value="FYrich_N"/>
</dbReference>
<dbReference type="Gene3D" id="1.20.920.10">
    <property type="entry name" value="Bromodomain-like"/>
    <property type="match status" value="1"/>
</dbReference>
<feature type="coiled-coil region" evidence="8">
    <location>
        <begin position="1316"/>
        <end position="1343"/>
    </location>
</feature>
<dbReference type="GO" id="GO:0005634">
    <property type="term" value="C:nucleus"/>
    <property type="evidence" value="ECO:0007669"/>
    <property type="project" value="UniProtKB-SubCell"/>
</dbReference>
<keyword evidence="13" id="KW-1185">Reference proteome</keyword>
<dbReference type="SUPFAM" id="SSF47370">
    <property type="entry name" value="Bromodomain"/>
    <property type="match status" value="1"/>
</dbReference>
<dbReference type="InterPro" id="IPR001965">
    <property type="entry name" value="Znf_PHD"/>
</dbReference>
<feature type="region of interest" description="Disordered" evidence="9">
    <location>
        <begin position="1888"/>
        <end position="1911"/>
    </location>
</feature>
<evidence type="ECO:0000256" key="4">
    <source>
        <dbReference type="ARBA" id="ARBA00022833"/>
    </source>
</evidence>
<dbReference type="OrthoDB" id="692644at2759"/>
<feature type="domain" description="PHD-type" evidence="10">
    <location>
        <begin position="92"/>
        <end position="143"/>
    </location>
</feature>
<dbReference type="PANTHER" id="PTHR47162:SF10">
    <property type="entry name" value="METHYL-CPG-BINDING DOMAIN-CONTAINING PROTEIN 9 ISOFORM X1"/>
    <property type="match status" value="1"/>
</dbReference>
<dbReference type="EMBL" id="SWLB01000012">
    <property type="protein sequence ID" value="KAF3332178.1"/>
    <property type="molecule type" value="Genomic_DNA"/>
</dbReference>
<feature type="compositionally biased region" description="Basic residues" evidence="9">
    <location>
        <begin position="1902"/>
        <end position="1911"/>
    </location>
</feature>
<proteinExistence type="predicted"/>
<dbReference type="PANTHER" id="PTHR47162">
    <property type="entry name" value="OS02G0192300 PROTEIN"/>
    <property type="match status" value="1"/>
</dbReference>
<feature type="region of interest" description="Disordered" evidence="9">
    <location>
        <begin position="1"/>
        <end position="54"/>
    </location>
</feature>
<feature type="region of interest" description="Disordered" evidence="9">
    <location>
        <begin position="1014"/>
        <end position="1039"/>
    </location>
</feature>
<feature type="domain" description="PHD-type" evidence="10">
    <location>
        <begin position="1190"/>
        <end position="1240"/>
    </location>
</feature>